<dbReference type="Gene3D" id="3.40.50.720">
    <property type="entry name" value="NAD(P)-binding Rossmann-like Domain"/>
    <property type="match status" value="1"/>
</dbReference>
<evidence type="ECO:0000256" key="2">
    <source>
        <dbReference type="ARBA" id="ARBA00023002"/>
    </source>
</evidence>
<dbReference type="Gene3D" id="1.10.1040.10">
    <property type="entry name" value="N-(1-d-carboxylethyl)-l-norvaline Dehydrogenase, domain 2"/>
    <property type="match status" value="1"/>
</dbReference>
<dbReference type="Pfam" id="PF14833">
    <property type="entry name" value="NAD_binding_11"/>
    <property type="match status" value="1"/>
</dbReference>
<comment type="caution">
    <text evidence="6">The sequence shown here is derived from an EMBL/GenBank/DDBJ whole genome shotgun (WGS) entry which is preliminary data.</text>
</comment>
<dbReference type="InterPro" id="IPR029154">
    <property type="entry name" value="HIBADH-like_NADP-bd"/>
</dbReference>
<dbReference type="SUPFAM" id="SSF48179">
    <property type="entry name" value="6-phosphogluconate dehydrogenase C-terminal domain-like"/>
    <property type="match status" value="1"/>
</dbReference>
<protein>
    <submittedName>
        <fullName evidence="6">NAD(P)-dependent oxidoreductase</fullName>
        <ecNumber evidence="6">1.1.-.-</ecNumber>
    </submittedName>
</protein>
<feature type="domain" description="6-phosphogluconate dehydrogenase NADP-binding" evidence="4">
    <location>
        <begin position="14"/>
        <end position="159"/>
    </location>
</feature>
<evidence type="ECO:0000313" key="6">
    <source>
        <dbReference type="EMBL" id="MFC0529036.1"/>
    </source>
</evidence>
<keyword evidence="2 6" id="KW-0560">Oxidoreductase</keyword>
<evidence type="ECO:0000259" key="5">
    <source>
        <dbReference type="Pfam" id="PF14833"/>
    </source>
</evidence>
<feature type="domain" description="3-hydroxyisobutyrate dehydrogenase-like NAD-binding" evidence="5">
    <location>
        <begin position="167"/>
        <end position="282"/>
    </location>
</feature>
<proteinExistence type="inferred from homology"/>
<comment type="similarity">
    <text evidence="1">Belongs to the HIBADH-related family.</text>
</comment>
<dbReference type="InterPro" id="IPR006115">
    <property type="entry name" value="6PGDH_NADP-bd"/>
</dbReference>
<name>A0ABV6M2Y5_9ACTN</name>
<dbReference type="Proteomes" id="UP001589867">
    <property type="component" value="Unassembled WGS sequence"/>
</dbReference>
<evidence type="ECO:0000313" key="7">
    <source>
        <dbReference type="Proteomes" id="UP001589867"/>
    </source>
</evidence>
<dbReference type="InterPro" id="IPR015815">
    <property type="entry name" value="HIBADH-related"/>
</dbReference>
<organism evidence="6 7">
    <name type="scientific">Phytohabitans kaempferiae</name>
    <dbReference type="NCBI Taxonomy" id="1620943"/>
    <lineage>
        <taxon>Bacteria</taxon>
        <taxon>Bacillati</taxon>
        <taxon>Actinomycetota</taxon>
        <taxon>Actinomycetes</taxon>
        <taxon>Micromonosporales</taxon>
        <taxon>Micromonosporaceae</taxon>
    </lineage>
</organism>
<gene>
    <name evidence="6" type="ORF">ACFFIA_15365</name>
</gene>
<keyword evidence="3" id="KW-0520">NAD</keyword>
<reference evidence="6 7" key="1">
    <citation type="submission" date="2024-09" db="EMBL/GenBank/DDBJ databases">
        <authorList>
            <person name="Sun Q."/>
            <person name="Mori K."/>
        </authorList>
    </citation>
    <scope>NUCLEOTIDE SEQUENCE [LARGE SCALE GENOMIC DNA]</scope>
    <source>
        <strain evidence="6 7">TBRC 3947</strain>
    </source>
</reference>
<dbReference type="GO" id="GO:0016491">
    <property type="term" value="F:oxidoreductase activity"/>
    <property type="evidence" value="ECO:0007669"/>
    <property type="project" value="UniProtKB-KW"/>
</dbReference>
<dbReference type="InterPro" id="IPR008927">
    <property type="entry name" value="6-PGluconate_DH-like_C_sf"/>
</dbReference>
<dbReference type="Pfam" id="PF03446">
    <property type="entry name" value="NAD_binding_2"/>
    <property type="match status" value="1"/>
</dbReference>
<dbReference type="InterPro" id="IPR013328">
    <property type="entry name" value="6PGD_dom2"/>
</dbReference>
<keyword evidence="7" id="KW-1185">Reference proteome</keyword>
<dbReference type="EMBL" id="JBHLUH010000023">
    <property type="protein sequence ID" value="MFC0529036.1"/>
    <property type="molecule type" value="Genomic_DNA"/>
</dbReference>
<dbReference type="PIRSF" id="PIRSF000103">
    <property type="entry name" value="HIBADH"/>
    <property type="match status" value="1"/>
</dbReference>
<evidence type="ECO:0000256" key="1">
    <source>
        <dbReference type="ARBA" id="ARBA00009080"/>
    </source>
</evidence>
<evidence type="ECO:0000259" key="4">
    <source>
        <dbReference type="Pfam" id="PF03446"/>
    </source>
</evidence>
<dbReference type="PANTHER" id="PTHR43060:SF15">
    <property type="entry name" value="3-HYDROXYISOBUTYRATE DEHYDROGENASE-LIKE 1, MITOCHONDRIAL-RELATED"/>
    <property type="match status" value="1"/>
</dbReference>
<dbReference type="PANTHER" id="PTHR43060">
    <property type="entry name" value="3-HYDROXYISOBUTYRATE DEHYDROGENASE-LIKE 1, MITOCHONDRIAL-RELATED"/>
    <property type="match status" value="1"/>
</dbReference>
<sequence>MAEGTGLTVDRSFDVAVVGLGNMGLGIALNLRDSGYRVVGVDPRGADLPVEDLEVMDHVGAWLDAEVVVLSLHPDVTGEVVRAVTELDGRPSVVVDCGTGTAELSNSLAQACTGAGITYVEAPVSGGPAAARNGTLAIFVGSEEALSEVSKGVVDAMGAAERLGPVGAGQEAKLINNLLVGAAFAAVAEAFALARATQIDTNALLTTLTRGAADSWVLRDAWPRMLAGDIAPRGTVELHRRDLGLVGDLAANLGVELRLNPAVAEMFGSGLAAGLGPYAQHALYLLWDEGAVPSPVVGK</sequence>
<dbReference type="InterPro" id="IPR036291">
    <property type="entry name" value="NAD(P)-bd_dom_sf"/>
</dbReference>
<accession>A0ABV6M2Y5</accession>
<dbReference type="SUPFAM" id="SSF51735">
    <property type="entry name" value="NAD(P)-binding Rossmann-fold domains"/>
    <property type="match status" value="1"/>
</dbReference>
<evidence type="ECO:0000256" key="3">
    <source>
        <dbReference type="ARBA" id="ARBA00023027"/>
    </source>
</evidence>
<dbReference type="RefSeq" id="WP_377251391.1">
    <property type="nucleotide sequence ID" value="NZ_JBHLUH010000023.1"/>
</dbReference>
<dbReference type="EC" id="1.1.-.-" evidence="6"/>